<organism evidence="8 9">
    <name type="scientific">Cuscuta epithymum</name>
    <dbReference type="NCBI Taxonomy" id="186058"/>
    <lineage>
        <taxon>Eukaryota</taxon>
        <taxon>Viridiplantae</taxon>
        <taxon>Streptophyta</taxon>
        <taxon>Embryophyta</taxon>
        <taxon>Tracheophyta</taxon>
        <taxon>Spermatophyta</taxon>
        <taxon>Magnoliopsida</taxon>
        <taxon>eudicotyledons</taxon>
        <taxon>Gunneridae</taxon>
        <taxon>Pentapetalae</taxon>
        <taxon>asterids</taxon>
        <taxon>lamiids</taxon>
        <taxon>Solanales</taxon>
        <taxon>Convolvulaceae</taxon>
        <taxon>Cuscuteae</taxon>
        <taxon>Cuscuta</taxon>
        <taxon>Cuscuta subgen. Cuscuta</taxon>
    </lineage>
</organism>
<dbReference type="GO" id="GO:0046872">
    <property type="term" value="F:metal ion binding"/>
    <property type="evidence" value="ECO:0007669"/>
    <property type="project" value="UniProtKB-UniRule"/>
</dbReference>
<dbReference type="PIRSF" id="PIRSF037125">
    <property type="entry name" value="D-site_20S_pre-rRNA_nuclease"/>
    <property type="match status" value="1"/>
</dbReference>
<evidence type="ECO:0000256" key="4">
    <source>
        <dbReference type="ARBA" id="ARBA00022801"/>
    </source>
</evidence>
<dbReference type="EMBL" id="CAMAPF010000115">
    <property type="protein sequence ID" value="CAH9102355.1"/>
    <property type="molecule type" value="Genomic_DNA"/>
</dbReference>
<dbReference type="Gene3D" id="3.40.50.1010">
    <property type="entry name" value="5'-nuclease"/>
    <property type="match status" value="1"/>
</dbReference>
<dbReference type="GO" id="GO:0030490">
    <property type="term" value="P:maturation of SSU-rRNA"/>
    <property type="evidence" value="ECO:0007669"/>
    <property type="project" value="TreeGrafter"/>
</dbReference>
<feature type="domain" description="Ribonuclease PIN" evidence="7">
    <location>
        <begin position="57"/>
        <end position="143"/>
    </location>
</feature>
<dbReference type="GO" id="GO:0030688">
    <property type="term" value="C:preribosome, small subunit precursor"/>
    <property type="evidence" value="ECO:0007669"/>
    <property type="project" value="TreeGrafter"/>
</dbReference>
<evidence type="ECO:0000256" key="6">
    <source>
        <dbReference type="SAM" id="MobiDB-lite"/>
    </source>
</evidence>
<dbReference type="GO" id="GO:0005737">
    <property type="term" value="C:cytoplasm"/>
    <property type="evidence" value="ECO:0007669"/>
    <property type="project" value="UniProtKB-ARBA"/>
</dbReference>
<dbReference type="GO" id="GO:0016787">
    <property type="term" value="F:hydrolase activity"/>
    <property type="evidence" value="ECO:0007669"/>
    <property type="project" value="UniProtKB-KW"/>
</dbReference>
<feature type="region of interest" description="Disordered" evidence="6">
    <location>
        <begin position="288"/>
        <end position="307"/>
    </location>
</feature>
<evidence type="ECO:0000256" key="1">
    <source>
        <dbReference type="ARBA" id="ARBA00005858"/>
    </source>
</evidence>
<feature type="region of interest" description="Disordered" evidence="6">
    <location>
        <begin position="208"/>
        <end position="232"/>
    </location>
</feature>
<sequence length="464" mass="51519">MEPQPTVQTMPPCWSKIVQQKPPPQQNSLLHLAVAQRPPNRELVGDCSSTKGLAVAVVDANAIIQGGQNLAHYANRFVSVPEVLCEIRDPTSRHSLNFLPFTVDTMEPSPDSLKKVISFARATGDLQTLSDVDLKLLALTYTLEAQNHGTTHLRGCPPPIHTVKVRKLPEKDLPGWGSNVSNQEEWEALENAVESNTTSRILPLNIFTPTAPTDKKSTDGSSTVINDDMSESKKPTRCLAEMKEIMIKGKKMVADGIDASQGQFDDDNASDWLPAVSRSTHRKYLRRKARKDHHHIPSESEAVAGSSTEIIREDVTKDISTILNEMRLNEDKSLECDETKSSDAGNSNLKKDFVELAYEDADDDFDKGVEIVEIASQSCEDIDDRSSEQSWSLRSLSESMVACITSDFAMQNVILQMGLRLIAPGGMQIRELHRFGWIYGLIFNWTGLDARLPVSRSTCPVWFC</sequence>
<dbReference type="InterPro" id="IPR017117">
    <property type="entry name" value="Nob1_euk"/>
</dbReference>
<protein>
    <recommendedName>
        <fullName evidence="7">Ribonuclease PIN domain-containing protein</fullName>
    </recommendedName>
</protein>
<evidence type="ECO:0000313" key="9">
    <source>
        <dbReference type="Proteomes" id="UP001152523"/>
    </source>
</evidence>
<keyword evidence="5" id="KW-0862">Zinc</keyword>
<dbReference type="CDD" id="cd09876">
    <property type="entry name" value="PIN_Nob1-like"/>
    <property type="match status" value="1"/>
</dbReference>
<name>A0AAV0DIV4_9ASTE</name>
<evidence type="ECO:0000256" key="5">
    <source>
        <dbReference type="PIRNR" id="PIRNR037125"/>
    </source>
</evidence>
<keyword evidence="2" id="KW-0540">Nuclease</keyword>
<dbReference type="PANTHER" id="PTHR12814:SF2">
    <property type="entry name" value="RNA-BINDING PROTEIN NOB1"/>
    <property type="match status" value="1"/>
</dbReference>
<gene>
    <name evidence="8" type="ORF">CEPIT_LOCUS15989</name>
</gene>
<keyword evidence="3 5" id="KW-0479">Metal-binding</keyword>
<reference evidence="8" key="1">
    <citation type="submission" date="2022-07" db="EMBL/GenBank/DDBJ databases">
        <authorList>
            <person name="Macas J."/>
            <person name="Novak P."/>
            <person name="Neumann P."/>
        </authorList>
    </citation>
    <scope>NUCLEOTIDE SEQUENCE</scope>
</reference>
<evidence type="ECO:0000256" key="3">
    <source>
        <dbReference type="ARBA" id="ARBA00022723"/>
    </source>
</evidence>
<dbReference type="InterPro" id="IPR039907">
    <property type="entry name" value="NOB1"/>
</dbReference>
<dbReference type="PANTHER" id="PTHR12814">
    <property type="entry name" value="RNA-BINDING PROTEIN NOB1"/>
    <property type="match status" value="1"/>
</dbReference>
<comment type="caution">
    <text evidence="8">The sequence shown here is derived from an EMBL/GenBank/DDBJ whole genome shotgun (WGS) entry which is preliminary data.</text>
</comment>
<dbReference type="GO" id="GO:0031981">
    <property type="term" value="C:nuclear lumen"/>
    <property type="evidence" value="ECO:0007669"/>
    <property type="project" value="UniProtKB-ARBA"/>
</dbReference>
<evidence type="ECO:0000256" key="2">
    <source>
        <dbReference type="ARBA" id="ARBA00022722"/>
    </source>
</evidence>
<evidence type="ECO:0000259" key="7">
    <source>
        <dbReference type="Pfam" id="PF17146"/>
    </source>
</evidence>
<comment type="similarity">
    <text evidence="1 5">Belongs to the NOB1 family.</text>
</comment>
<dbReference type="FunFam" id="3.40.50.1010:FF:000020">
    <property type="entry name" value="20S-pre-rRNA D-site endonuclease NOB1"/>
    <property type="match status" value="1"/>
</dbReference>
<dbReference type="GO" id="GO:0004521">
    <property type="term" value="F:RNA endonuclease activity"/>
    <property type="evidence" value="ECO:0007669"/>
    <property type="project" value="UniProtKB-UniRule"/>
</dbReference>
<dbReference type="Pfam" id="PF17146">
    <property type="entry name" value="PIN_6"/>
    <property type="match status" value="1"/>
</dbReference>
<evidence type="ECO:0000313" key="8">
    <source>
        <dbReference type="EMBL" id="CAH9102355.1"/>
    </source>
</evidence>
<keyword evidence="5" id="KW-0539">Nucleus</keyword>
<proteinExistence type="inferred from homology"/>
<keyword evidence="9" id="KW-1185">Reference proteome</keyword>
<accession>A0AAV0DIV4</accession>
<dbReference type="Proteomes" id="UP001152523">
    <property type="component" value="Unassembled WGS sequence"/>
</dbReference>
<keyword evidence="4" id="KW-0378">Hydrolase</keyword>
<dbReference type="InterPro" id="IPR033411">
    <property type="entry name" value="Ribonuclease_PIN"/>
</dbReference>
<dbReference type="AlphaFoldDB" id="A0AAV0DIV4"/>